<evidence type="ECO:0000313" key="3">
    <source>
        <dbReference type="Proteomes" id="UP000254602"/>
    </source>
</evidence>
<dbReference type="Proteomes" id="UP000254602">
    <property type="component" value="Unassembled WGS sequence"/>
</dbReference>
<protein>
    <submittedName>
        <fullName evidence="2">Membrane protein</fullName>
    </submittedName>
</protein>
<name>A0A379KKY3_PSEPU</name>
<organism evidence="2 3">
    <name type="scientific">Pseudomonas putida</name>
    <name type="common">Arthrobacter siderocapsulatus</name>
    <dbReference type="NCBI Taxonomy" id="303"/>
    <lineage>
        <taxon>Bacteria</taxon>
        <taxon>Pseudomonadati</taxon>
        <taxon>Pseudomonadota</taxon>
        <taxon>Gammaproteobacteria</taxon>
        <taxon>Pseudomonadales</taxon>
        <taxon>Pseudomonadaceae</taxon>
        <taxon>Pseudomonas</taxon>
    </lineage>
</organism>
<gene>
    <name evidence="2" type="ORF">NCTC7914_02240</name>
</gene>
<accession>A0A379KKY3</accession>
<proteinExistence type="predicted"/>
<feature type="chain" id="PRO_5016995340" evidence="1">
    <location>
        <begin position="37"/>
        <end position="119"/>
    </location>
</feature>
<keyword evidence="1" id="KW-0732">Signal</keyword>
<dbReference type="AlphaFoldDB" id="A0A379KKY3"/>
<evidence type="ECO:0000256" key="1">
    <source>
        <dbReference type="SAM" id="SignalP"/>
    </source>
</evidence>
<reference evidence="2 3" key="1">
    <citation type="submission" date="2018-06" db="EMBL/GenBank/DDBJ databases">
        <authorList>
            <consortium name="Pathogen Informatics"/>
            <person name="Doyle S."/>
        </authorList>
    </citation>
    <scope>NUCLEOTIDE SEQUENCE [LARGE SCALE GENOMIC DNA]</scope>
    <source>
        <strain evidence="2 3">NCTC7914</strain>
    </source>
</reference>
<evidence type="ECO:0000313" key="2">
    <source>
        <dbReference type="EMBL" id="SUD68114.1"/>
    </source>
</evidence>
<dbReference type="EMBL" id="UGUY01000001">
    <property type="protein sequence ID" value="SUD68114.1"/>
    <property type="molecule type" value="Genomic_DNA"/>
</dbReference>
<feature type="signal peptide" evidence="1">
    <location>
        <begin position="1"/>
        <end position="36"/>
    </location>
</feature>
<sequence>MPRSYFAPLERFTVLRMKFFSSLLIACALFSGVAQASSSQAWNEQRQQMLKACLAASQFKDAHARGKPAEFDDQVGFSALVIEGVYPQKHMQQRTGSELCLYDRQHQRAFVSEWNPDAT</sequence>